<reference evidence="9 10" key="1">
    <citation type="submission" date="2020-04" db="EMBL/GenBank/DDBJ databases">
        <title>Genomic insights into acetone-butanol-ethanol (ABE) fermentation by sequencing solventogenic clostridia strains.</title>
        <authorList>
            <person name="Brown S."/>
        </authorList>
    </citation>
    <scope>NUCLEOTIDE SEQUENCE [LARGE SCALE GENOMIC DNA]</scope>
    <source>
        <strain evidence="9 10">DJ011</strain>
    </source>
</reference>
<comment type="similarity">
    <text evidence="7">Belongs to the binding-protein-dependent transport system permease family.</text>
</comment>
<organism evidence="9 10">
    <name type="scientific">Clostridium tetanomorphum</name>
    <dbReference type="NCBI Taxonomy" id="1553"/>
    <lineage>
        <taxon>Bacteria</taxon>
        <taxon>Bacillati</taxon>
        <taxon>Bacillota</taxon>
        <taxon>Clostridia</taxon>
        <taxon>Eubacteriales</taxon>
        <taxon>Clostridiaceae</taxon>
        <taxon>Clostridium</taxon>
    </lineage>
</organism>
<sequence>MENTTKLTKNPKSFRRFLSDYGWCYIFIALPVILFTCFTLYPLIRAFIMSFQEYNVSHSTWVGLNNYKQVFRSSLFKKSLINTLIYTLGTVPINVLISLALAVLIFQLNKKSQTFFKAAFYLPAVTSGVTMSLVWLCMYDPMPEGLINRLISWFGFTNVNWLGQKSTALFSLMFMTYLGGHGAGIILYLASLGGIPKTIYEAADIDAASTWSKFKNITWPLLKPTTLYMFVTGIIGSFQVFMNAYLMTGGGPDHATTTIALLIYDHAFSYFEFGVAAAESFVLAIIIVIISVLQFKYLGSDVEY</sequence>
<keyword evidence="2 7" id="KW-0813">Transport</keyword>
<dbReference type="RefSeq" id="WP_035145478.1">
    <property type="nucleotide sequence ID" value="NZ_JAAZWO010000013.1"/>
</dbReference>
<keyword evidence="5 7" id="KW-1133">Transmembrane helix</keyword>
<protein>
    <submittedName>
        <fullName evidence="9">Sugar ABC transporter permease</fullName>
    </submittedName>
</protein>
<evidence type="ECO:0000259" key="8">
    <source>
        <dbReference type="PROSITE" id="PS50928"/>
    </source>
</evidence>
<dbReference type="Proteomes" id="UP000563151">
    <property type="component" value="Unassembled WGS sequence"/>
</dbReference>
<feature type="transmembrane region" description="Helical" evidence="7">
    <location>
        <begin position="227"/>
        <end position="247"/>
    </location>
</feature>
<feature type="transmembrane region" description="Helical" evidence="7">
    <location>
        <begin position="168"/>
        <end position="190"/>
    </location>
</feature>
<dbReference type="EMBL" id="JAAZWO010000013">
    <property type="protein sequence ID" value="MBC2398393.1"/>
    <property type="molecule type" value="Genomic_DNA"/>
</dbReference>
<dbReference type="Pfam" id="PF00528">
    <property type="entry name" value="BPD_transp_1"/>
    <property type="match status" value="1"/>
</dbReference>
<dbReference type="GO" id="GO:0005886">
    <property type="term" value="C:plasma membrane"/>
    <property type="evidence" value="ECO:0007669"/>
    <property type="project" value="UniProtKB-SubCell"/>
</dbReference>
<dbReference type="AlphaFoldDB" id="A0A923J2E0"/>
<accession>A0A923J2E0</accession>
<evidence type="ECO:0000313" key="9">
    <source>
        <dbReference type="EMBL" id="MBC2398393.1"/>
    </source>
</evidence>
<name>A0A923J2E0_CLOTT</name>
<evidence type="ECO:0000256" key="5">
    <source>
        <dbReference type="ARBA" id="ARBA00022989"/>
    </source>
</evidence>
<evidence type="ECO:0000256" key="7">
    <source>
        <dbReference type="RuleBase" id="RU363032"/>
    </source>
</evidence>
<evidence type="ECO:0000256" key="2">
    <source>
        <dbReference type="ARBA" id="ARBA00022448"/>
    </source>
</evidence>
<dbReference type="GO" id="GO:0055085">
    <property type="term" value="P:transmembrane transport"/>
    <property type="evidence" value="ECO:0007669"/>
    <property type="project" value="InterPro"/>
</dbReference>
<evidence type="ECO:0000313" key="10">
    <source>
        <dbReference type="Proteomes" id="UP000563151"/>
    </source>
</evidence>
<dbReference type="InterPro" id="IPR000515">
    <property type="entry name" value="MetI-like"/>
</dbReference>
<dbReference type="PROSITE" id="PS50928">
    <property type="entry name" value="ABC_TM1"/>
    <property type="match status" value="1"/>
</dbReference>
<evidence type="ECO:0000256" key="3">
    <source>
        <dbReference type="ARBA" id="ARBA00022475"/>
    </source>
</evidence>
<keyword evidence="10" id="KW-1185">Reference proteome</keyword>
<feature type="transmembrane region" description="Helical" evidence="7">
    <location>
        <begin position="118"/>
        <end position="136"/>
    </location>
</feature>
<feature type="transmembrane region" description="Helical" evidence="7">
    <location>
        <begin position="267"/>
        <end position="293"/>
    </location>
</feature>
<keyword evidence="6 7" id="KW-0472">Membrane</keyword>
<dbReference type="SUPFAM" id="SSF161098">
    <property type="entry name" value="MetI-like"/>
    <property type="match status" value="1"/>
</dbReference>
<feature type="domain" description="ABC transmembrane type-1" evidence="8">
    <location>
        <begin position="80"/>
        <end position="294"/>
    </location>
</feature>
<dbReference type="PANTHER" id="PTHR30193">
    <property type="entry name" value="ABC TRANSPORTER PERMEASE PROTEIN"/>
    <property type="match status" value="1"/>
</dbReference>
<feature type="transmembrane region" description="Helical" evidence="7">
    <location>
        <begin position="21"/>
        <end position="44"/>
    </location>
</feature>
<comment type="caution">
    <text evidence="9">The sequence shown here is derived from an EMBL/GenBank/DDBJ whole genome shotgun (WGS) entry which is preliminary data.</text>
</comment>
<gene>
    <name evidence="9" type="ORF">HGG79_11520</name>
</gene>
<dbReference type="CDD" id="cd06261">
    <property type="entry name" value="TM_PBP2"/>
    <property type="match status" value="1"/>
</dbReference>
<dbReference type="InterPro" id="IPR051393">
    <property type="entry name" value="ABC_transporter_permease"/>
</dbReference>
<proteinExistence type="inferred from homology"/>
<evidence type="ECO:0000256" key="4">
    <source>
        <dbReference type="ARBA" id="ARBA00022692"/>
    </source>
</evidence>
<dbReference type="InterPro" id="IPR035906">
    <property type="entry name" value="MetI-like_sf"/>
</dbReference>
<dbReference type="PANTHER" id="PTHR30193:SF37">
    <property type="entry name" value="INNER MEMBRANE ABC TRANSPORTER PERMEASE PROTEIN YCJO"/>
    <property type="match status" value="1"/>
</dbReference>
<evidence type="ECO:0000256" key="6">
    <source>
        <dbReference type="ARBA" id="ARBA00023136"/>
    </source>
</evidence>
<evidence type="ECO:0000256" key="1">
    <source>
        <dbReference type="ARBA" id="ARBA00004651"/>
    </source>
</evidence>
<keyword evidence="3" id="KW-1003">Cell membrane</keyword>
<dbReference type="Gene3D" id="1.10.3720.10">
    <property type="entry name" value="MetI-like"/>
    <property type="match status" value="1"/>
</dbReference>
<comment type="subcellular location">
    <subcellularLocation>
        <location evidence="1 7">Cell membrane</location>
        <topology evidence="1 7">Multi-pass membrane protein</topology>
    </subcellularLocation>
</comment>
<keyword evidence="4 7" id="KW-0812">Transmembrane</keyword>
<feature type="transmembrane region" description="Helical" evidence="7">
    <location>
        <begin position="84"/>
        <end position="106"/>
    </location>
</feature>